<organism evidence="1 2">
    <name type="scientific">Colletotrichum noveboracense</name>
    <dbReference type="NCBI Taxonomy" id="2664923"/>
    <lineage>
        <taxon>Eukaryota</taxon>
        <taxon>Fungi</taxon>
        <taxon>Dikarya</taxon>
        <taxon>Ascomycota</taxon>
        <taxon>Pezizomycotina</taxon>
        <taxon>Sordariomycetes</taxon>
        <taxon>Hypocreomycetidae</taxon>
        <taxon>Glomerellales</taxon>
        <taxon>Glomerellaceae</taxon>
        <taxon>Colletotrichum</taxon>
        <taxon>Colletotrichum gloeosporioides species complex</taxon>
    </lineage>
</organism>
<evidence type="ECO:0000313" key="2">
    <source>
        <dbReference type="Proteomes" id="UP001152533"/>
    </source>
</evidence>
<name>A0A9W4WIX2_9PEZI</name>
<accession>A0A9W4WIX2</accession>
<sequence>MPLLPVFSSQTFSGLVEILHQMSEVRPRRPSTGGKAPTKIRVGPAIEEAPSHDGTPCFSIWRYCDPFHLPEKWPPVTPPASQRPKRALQIYDTTPGSDDPDHLKALAETLYGKLDMCNLDEETRIDVWGMPLPLEAPDEDRVAKCHAHSKVEIVWRRIDSDGEFRMPPRKFVPQWHRVMLIIDQPMIQWDEDEGGCLSVGWDPRIEYLQEQAGWGNYDVVPERRPISYDRRQVTQELECLVYSLSG</sequence>
<gene>
    <name evidence="1" type="ORF">CGXH109_LOCUS96908</name>
</gene>
<dbReference type="Proteomes" id="UP001152533">
    <property type="component" value="Unassembled WGS sequence"/>
</dbReference>
<dbReference type="AlphaFoldDB" id="A0A9W4WIX2"/>
<reference evidence="1" key="1">
    <citation type="submission" date="2022-08" db="EMBL/GenBank/DDBJ databases">
        <authorList>
            <person name="Giroux E."/>
            <person name="Giroux E."/>
        </authorList>
    </citation>
    <scope>NUCLEOTIDE SEQUENCE</scope>
    <source>
        <strain evidence="1">H1091258</strain>
    </source>
</reference>
<proteinExistence type="predicted"/>
<dbReference type="EMBL" id="CAMGZC010000881">
    <property type="protein sequence ID" value="CAI0650520.1"/>
    <property type="molecule type" value="Genomic_DNA"/>
</dbReference>
<protein>
    <submittedName>
        <fullName evidence="1">Uncharacterized protein</fullName>
    </submittedName>
</protein>
<evidence type="ECO:0000313" key="1">
    <source>
        <dbReference type="EMBL" id="CAI0650520.1"/>
    </source>
</evidence>
<keyword evidence="2" id="KW-1185">Reference proteome</keyword>
<comment type="caution">
    <text evidence="1">The sequence shown here is derived from an EMBL/GenBank/DDBJ whole genome shotgun (WGS) entry which is preliminary data.</text>
</comment>